<dbReference type="RefSeq" id="WP_146900917.1">
    <property type="nucleotide sequence ID" value="NZ_BAAARM010000002.1"/>
</dbReference>
<dbReference type="InterPro" id="IPR047702">
    <property type="entry name" value="VgrG-rel"/>
</dbReference>
<accession>A0A512DA86</accession>
<reference evidence="2 3" key="1">
    <citation type="submission" date="2019-07" db="EMBL/GenBank/DDBJ databases">
        <title>Whole genome shotgun sequence of Cellulomonas aerilata NBRC 106308.</title>
        <authorList>
            <person name="Hosoyama A."/>
            <person name="Uohara A."/>
            <person name="Ohji S."/>
            <person name="Ichikawa N."/>
        </authorList>
    </citation>
    <scope>NUCLEOTIDE SEQUENCE [LARGE SCALE GENOMIC DNA]</scope>
    <source>
        <strain evidence="2 3">NBRC 106308</strain>
    </source>
</reference>
<evidence type="ECO:0000313" key="3">
    <source>
        <dbReference type="Proteomes" id="UP000321181"/>
    </source>
</evidence>
<evidence type="ECO:0000259" key="1">
    <source>
        <dbReference type="Pfam" id="PF04717"/>
    </source>
</evidence>
<dbReference type="InterPro" id="IPR037026">
    <property type="entry name" value="Vgr_OB-fold_dom_sf"/>
</dbReference>
<dbReference type="Proteomes" id="UP000321181">
    <property type="component" value="Unassembled WGS sequence"/>
</dbReference>
<organism evidence="2 3">
    <name type="scientific">Cellulomonas aerilata</name>
    <dbReference type="NCBI Taxonomy" id="515326"/>
    <lineage>
        <taxon>Bacteria</taxon>
        <taxon>Bacillati</taxon>
        <taxon>Actinomycetota</taxon>
        <taxon>Actinomycetes</taxon>
        <taxon>Micrococcales</taxon>
        <taxon>Cellulomonadaceae</taxon>
        <taxon>Cellulomonas</taxon>
    </lineage>
</organism>
<dbReference type="SUPFAM" id="SSF69255">
    <property type="entry name" value="gp5 N-terminal domain-like"/>
    <property type="match status" value="1"/>
</dbReference>
<keyword evidence="3" id="KW-1185">Reference proteome</keyword>
<name>A0A512DA86_9CELL</name>
<dbReference type="EMBL" id="BJYY01000006">
    <property type="protein sequence ID" value="GEO33287.1"/>
    <property type="molecule type" value="Genomic_DNA"/>
</dbReference>
<dbReference type="Pfam" id="PF05954">
    <property type="entry name" value="Phage_GPD"/>
    <property type="match status" value="1"/>
</dbReference>
<dbReference type="Pfam" id="PF04717">
    <property type="entry name" value="Phage_base_V"/>
    <property type="match status" value="1"/>
</dbReference>
<dbReference type="SUPFAM" id="SSF69279">
    <property type="entry name" value="Phage tail proteins"/>
    <property type="match status" value="1"/>
</dbReference>
<feature type="domain" description="Gp5/Type VI secretion system Vgr protein OB-fold" evidence="1">
    <location>
        <begin position="380"/>
        <end position="453"/>
    </location>
</feature>
<sequence length="607" mass="62196">MPHGEEHSNTLLVEVAGAPLADDVAALLVSGYVDDSSNVPDLFVLTFRDENASVLQRARITIGTKLRLSVQSSGPGGPVPLVSGEVTAVETEIGGAGVSTVVRGLDMSHRLFRGRRVEAYVNVTAADIARTVAQRAGIAAGRIDVRGPVLPHVAQDGVSDWDFLRGLADQTGAVLAVVDGALDFRAPTPATQAPSGAAGARQDPLVLERGVNLVSLRATVTSAGQVPEVEVRGWDVTAKRELVGVAPARTASAALDGVSPAGLASTFSSPRYVVPASTFGQQSQCDAAARALADHLAGGFAELDGVVRGNPQVRAGVAVTLVNVGKPFEGRYTLSATRHDFSADQGYLTSFTVSNASERSLYGVAAGAARSGPTVQGVVTAQVTDLKDPDGQGRVKVKFPVLSGTYESWWARTVQAGAGAGRGAVVLPEVGDEVLVAFGQSSFQQPFVLGGLYNGKDAPATPWSKHVGSTDGAVTRRAFVSRTGMLLELLESPDGEALTLSTNGGAQRITLTQKRDAGITITSEGPLTVTAKKDVRVTTTGGDVAVKGTRVAVTATGALELKGSQVTVEGAGGVEIKGATVKVAGDATAELSGGATTTVKGALVRIN</sequence>
<dbReference type="Gene3D" id="2.40.50.230">
    <property type="entry name" value="Gp5 N-terminal domain"/>
    <property type="match status" value="1"/>
</dbReference>
<proteinExistence type="predicted"/>
<comment type="caution">
    <text evidence="2">The sequence shown here is derived from an EMBL/GenBank/DDBJ whole genome shotgun (WGS) entry which is preliminary data.</text>
</comment>
<protein>
    <submittedName>
        <fullName evidence="2">Type IV secretion protein Rhs</fullName>
    </submittedName>
</protein>
<dbReference type="NCBIfam" id="NF033848">
    <property type="entry name" value="VgrG_rel"/>
    <property type="match status" value="1"/>
</dbReference>
<dbReference type="InterPro" id="IPR006531">
    <property type="entry name" value="Gp5/Vgr_OB"/>
</dbReference>
<gene>
    <name evidence="2" type="ORF">CAE01nite_10120</name>
</gene>
<dbReference type="OrthoDB" id="1907165at2"/>
<evidence type="ECO:0000313" key="2">
    <source>
        <dbReference type="EMBL" id="GEO33287.1"/>
    </source>
</evidence>
<dbReference type="AlphaFoldDB" id="A0A512DA86"/>